<evidence type="ECO:0000313" key="3">
    <source>
        <dbReference type="Proteomes" id="UP000530268"/>
    </source>
</evidence>
<dbReference type="EMBL" id="JACIEI010000013">
    <property type="protein sequence ID" value="MBB3995289.1"/>
    <property type="molecule type" value="Genomic_DNA"/>
</dbReference>
<comment type="caution">
    <text evidence="2">The sequence shown here is derived from an EMBL/GenBank/DDBJ whole genome shotgun (WGS) entry which is preliminary data.</text>
</comment>
<protein>
    <recommendedName>
        <fullName evidence="4">GcrA cell cycle regulator</fullName>
    </recommendedName>
</protein>
<gene>
    <name evidence="2" type="ORF">GGR95_002944</name>
</gene>
<keyword evidence="3" id="KW-1185">Reference proteome</keyword>
<reference evidence="2 3" key="1">
    <citation type="submission" date="2020-08" db="EMBL/GenBank/DDBJ databases">
        <title>Genomic Encyclopedia of Type Strains, Phase IV (KMG-IV): sequencing the most valuable type-strain genomes for metagenomic binning, comparative biology and taxonomic classification.</title>
        <authorList>
            <person name="Goeker M."/>
        </authorList>
    </citation>
    <scope>NUCLEOTIDE SEQUENCE [LARGE SCALE GENOMIC DNA]</scope>
    <source>
        <strain evidence="2 3">DSM 102234</strain>
    </source>
</reference>
<proteinExistence type="predicted"/>
<evidence type="ECO:0000313" key="2">
    <source>
        <dbReference type="EMBL" id="MBB3995289.1"/>
    </source>
</evidence>
<organism evidence="2 3">
    <name type="scientific">Sulfitobacter undariae</name>
    <dbReference type="NCBI Taxonomy" id="1563671"/>
    <lineage>
        <taxon>Bacteria</taxon>
        <taxon>Pseudomonadati</taxon>
        <taxon>Pseudomonadota</taxon>
        <taxon>Alphaproteobacteria</taxon>
        <taxon>Rhodobacterales</taxon>
        <taxon>Roseobacteraceae</taxon>
        <taxon>Sulfitobacter</taxon>
    </lineage>
</organism>
<dbReference type="Proteomes" id="UP000530268">
    <property type="component" value="Unassembled WGS sequence"/>
</dbReference>
<evidence type="ECO:0008006" key="4">
    <source>
        <dbReference type="Google" id="ProtNLM"/>
    </source>
</evidence>
<feature type="compositionally biased region" description="Basic and acidic residues" evidence="1">
    <location>
        <begin position="98"/>
        <end position="109"/>
    </location>
</feature>
<sequence length="308" mass="32845">MNNLAQMQVDAAARLARASCEAAALSEIGQFGERLSELGIAFEVLPINADRIEISVVIGGFGDERVQAAVMPQFKSRAAAQGVVAPAVVVEQPVQPTEPEKAAGPEKPAKAKPMKAKSAKKAFITGPWSEGDRDLARKMIVDGFSNGEIAKKLGRHAGACNFMLKELRELVAGDRPVAPKPVVKSSVAAASIKAPVEVTDRPAAKQLPARIAAEVKAPVAATLAERPYAERVIISHLDAVGYAGDWNAERDLELVEEICRGSNLAVVATELQIGFAAAQDRWRLLNSNVGDLQHQKRLVAILKERANA</sequence>
<evidence type="ECO:0000256" key="1">
    <source>
        <dbReference type="SAM" id="MobiDB-lite"/>
    </source>
</evidence>
<feature type="region of interest" description="Disordered" evidence="1">
    <location>
        <begin position="95"/>
        <end position="116"/>
    </location>
</feature>
<name>A0A7W6E6U8_9RHOB</name>
<dbReference type="AlphaFoldDB" id="A0A7W6E6U8"/>
<dbReference type="RefSeq" id="WP_184567079.1">
    <property type="nucleotide sequence ID" value="NZ_JACIEI010000013.1"/>
</dbReference>
<accession>A0A7W6E6U8</accession>